<feature type="signal peptide" evidence="1">
    <location>
        <begin position="1"/>
        <end position="18"/>
    </location>
</feature>
<evidence type="ECO:0000259" key="2">
    <source>
        <dbReference type="Pfam" id="PF03625"/>
    </source>
</evidence>
<accession>A0ABY8L9B5</accession>
<evidence type="ECO:0000313" key="3">
    <source>
        <dbReference type="EMBL" id="WGH77948.1"/>
    </source>
</evidence>
<dbReference type="PANTHER" id="PTHR38342:SF2">
    <property type="entry name" value="INNER MEMBRANE OR EXPORTED"/>
    <property type="match status" value="1"/>
</dbReference>
<dbReference type="EMBL" id="CP122537">
    <property type="protein sequence ID" value="WGH77948.1"/>
    <property type="molecule type" value="Genomic_DNA"/>
</dbReference>
<dbReference type="PANTHER" id="PTHR38342">
    <property type="entry name" value="SLR5037 PROTEIN"/>
    <property type="match status" value="1"/>
</dbReference>
<dbReference type="InterPro" id="IPR035923">
    <property type="entry name" value="TT1751-like_sf"/>
</dbReference>
<proteinExistence type="predicted"/>
<reference evidence="3 4" key="1">
    <citation type="submission" date="2023-04" db="EMBL/GenBank/DDBJ databases">
        <title>Jannaschia ovalis sp. nov., a marine bacterium isolated from sea tidal flat.</title>
        <authorList>
            <person name="Kwon D.Y."/>
            <person name="Kim J.-J."/>
        </authorList>
    </citation>
    <scope>NUCLEOTIDE SEQUENCE [LARGE SCALE GENOMIC DNA]</scope>
    <source>
        <strain evidence="3 4">GRR-S6-38</strain>
    </source>
</reference>
<dbReference type="Proteomes" id="UP001243420">
    <property type="component" value="Chromosome"/>
</dbReference>
<evidence type="ECO:0000256" key="1">
    <source>
        <dbReference type="SAM" id="SignalP"/>
    </source>
</evidence>
<protein>
    <submittedName>
        <fullName evidence="3">DUF302 domain-containing protein</fullName>
    </submittedName>
</protein>
<dbReference type="Pfam" id="PF03625">
    <property type="entry name" value="DUF302"/>
    <property type="match status" value="1"/>
</dbReference>
<dbReference type="RefSeq" id="WP_279964573.1">
    <property type="nucleotide sequence ID" value="NZ_CP122537.1"/>
</dbReference>
<sequence>MFRAACLALTLAAAPAAARSIEDDYNSMLSPRPVAETMDRLEAAVRDAGATVFARVDHSGGAASVEMELPEAQLLIFGNPRLGTPVMQQDLRAGLHLPLRVLVHASDGGSVIVWEDLDAMLGGLEITPELEARGRIAGALERFATEAAARE</sequence>
<dbReference type="InterPro" id="IPR005180">
    <property type="entry name" value="DUF302"/>
</dbReference>
<organism evidence="3 4">
    <name type="scientific">Jannaschia ovalis</name>
    <dbReference type="NCBI Taxonomy" id="3038773"/>
    <lineage>
        <taxon>Bacteria</taxon>
        <taxon>Pseudomonadati</taxon>
        <taxon>Pseudomonadota</taxon>
        <taxon>Alphaproteobacteria</taxon>
        <taxon>Rhodobacterales</taxon>
        <taxon>Roseobacteraceae</taxon>
        <taxon>Jannaschia</taxon>
    </lineage>
</organism>
<dbReference type="SUPFAM" id="SSF103247">
    <property type="entry name" value="TT1751-like"/>
    <property type="match status" value="1"/>
</dbReference>
<keyword evidence="4" id="KW-1185">Reference proteome</keyword>
<evidence type="ECO:0000313" key="4">
    <source>
        <dbReference type="Proteomes" id="UP001243420"/>
    </source>
</evidence>
<feature type="domain" description="DUF302" evidence="2">
    <location>
        <begin position="56"/>
        <end position="113"/>
    </location>
</feature>
<feature type="chain" id="PRO_5046487643" evidence="1">
    <location>
        <begin position="19"/>
        <end position="151"/>
    </location>
</feature>
<dbReference type="Gene3D" id="3.30.310.70">
    <property type="entry name" value="TT1751-like domain"/>
    <property type="match status" value="1"/>
</dbReference>
<gene>
    <name evidence="3" type="ORF">P8627_13030</name>
</gene>
<keyword evidence="1" id="KW-0732">Signal</keyword>
<dbReference type="CDD" id="cd14797">
    <property type="entry name" value="DUF302"/>
    <property type="match status" value="1"/>
</dbReference>
<name>A0ABY8L9B5_9RHOB</name>